<dbReference type="InterPro" id="IPR036217">
    <property type="entry name" value="MethylDNA_cys_MeTrfase_DNAb"/>
</dbReference>
<comment type="similarity">
    <text evidence="2 9">Belongs to the MGMT family.</text>
</comment>
<evidence type="ECO:0000256" key="4">
    <source>
        <dbReference type="ARBA" id="ARBA00022603"/>
    </source>
</evidence>
<keyword evidence="7 9" id="KW-0234">DNA repair</keyword>
<dbReference type="GO" id="GO:0003908">
    <property type="term" value="F:methylated-DNA-[protein]-cysteine S-methyltransferase activity"/>
    <property type="evidence" value="ECO:0007669"/>
    <property type="project" value="UniProtKB-UniRule"/>
</dbReference>
<evidence type="ECO:0000313" key="13">
    <source>
        <dbReference type="Proteomes" id="UP000644507"/>
    </source>
</evidence>
<comment type="function">
    <text evidence="9">Involved in the cellular defense against the biological effects of O6-methylguanine (O6-MeG) and O4-methylthymine (O4-MeT) in DNA. Repairs the methylated nucleobase in DNA by stoichiometrically transferring the methyl group to a cysteine residue in the enzyme. This is a suicide reaction: the enzyme is irreversibly inactivated.</text>
</comment>
<accession>A0A918TYM5</accession>
<evidence type="ECO:0000256" key="7">
    <source>
        <dbReference type="ARBA" id="ARBA00023204"/>
    </source>
</evidence>
<proteinExistence type="inferred from homology"/>
<dbReference type="GO" id="GO:0032259">
    <property type="term" value="P:methylation"/>
    <property type="evidence" value="ECO:0007669"/>
    <property type="project" value="UniProtKB-KW"/>
</dbReference>
<comment type="miscellaneous">
    <text evidence="9">This enzyme catalyzes only one turnover and therefore is not strictly catalytic. According to one definition, an enzyme is a biocatalyst that acts repeatedly and over many reaction cycles.</text>
</comment>
<dbReference type="Proteomes" id="UP000644507">
    <property type="component" value="Unassembled WGS sequence"/>
</dbReference>
<reference evidence="12" key="1">
    <citation type="journal article" date="2014" name="Int. J. Syst. Evol. Microbiol.">
        <title>Complete genome sequence of Corynebacterium casei LMG S-19264T (=DSM 44701T), isolated from a smear-ripened cheese.</title>
        <authorList>
            <consortium name="US DOE Joint Genome Institute (JGI-PGF)"/>
            <person name="Walter F."/>
            <person name="Albersmeier A."/>
            <person name="Kalinowski J."/>
            <person name="Ruckert C."/>
        </authorList>
    </citation>
    <scope>NUCLEOTIDE SEQUENCE</scope>
    <source>
        <strain evidence="12">KCTC 12988</strain>
    </source>
</reference>
<evidence type="ECO:0000256" key="2">
    <source>
        <dbReference type="ARBA" id="ARBA00008711"/>
    </source>
</evidence>
<dbReference type="InterPro" id="IPR008332">
    <property type="entry name" value="MethylG_MeTrfase_N"/>
</dbReference>
<organism evidence="12 13">
    <name type="scientific">Roseibacillus persicicus</name>
    <dbReference type="NCBI Taxonomy" id="454148"/>
    <lineage>
        <taxon>Bacteria</taxon>
        <taxon>Pseudomonadati</taxon>
        <taxon>Verrucomicrobiota</taxon>
        <taxon>Verrucomicrobiia</taxon>
        <taxon>Verrucomicrobiales</taxon>
        <taxon>Verrucomicrobiaceae</taxon>
        <taxon>Roseibacillus</taxon>
    </lineage>
</organism>
<dbReference type="NCBIfam" id="TIGR00589">
    <property type="entry name" value="ogt"/>
    <property type="match status" value="1"/>
</dbReference>
<comment type="caution">
    <text evidence="12">The sequence shown here is derived from an EMBL/GenBank/DDBJ whole genome shotgun (WGS) entry which is preliminary data.</text>
</comment>
<gene>
    <name evidence="12" type="ORF">GCM10007100_32580</name>
</gene>
<evidence type="ECO:0000256" key="5">
    <source>
        <dbReference type="ARBA" id="ARBA00022679"/>
    </source>
</evidence>
<evidence type="ECO:0000256" key="8">
    <source>
        <dbReference type="ARBA" id="ARBA00049348"/>
    </source>
</evidence>
<comment type="catalytic activity">
    <reaction evidence="1 9">
        <text>a 4-O-methyl-thymidine in DNA + L-cysteinyl-[protein] = a thymidine in DNA + S-methyl-L-cysteinyl-[protein]</text>
        <dbReference type="Rhea" id="RHEA:53428"/>
        <dbReference type="Rhea" id="RHEA-COMP:10131"/>
        <dbReference type="Rhea" id="RHEA-COMP:10132"/>
        <dbReference type="Rhea" id="RHEA-COMP:13555"/>
        <dbReference type="Rhea" id="RHEA-COMP:13556"/>
        <dbReference type="ChEBI" id="CHEBI:29950"/>
        <dbReference type="ChEBI" id="CHEBI:82612"/>
        <dbReference type="ChEBI" id="CHEBI:137386"/>
        <dbReference type="ChEBI" id="CHEBI:137387"/>
        <dbReference type="EC" id="2.1.1.63"/>
    </reaction>
</comment>
<dbReference type="CDD" id="cd06445">
    <property type="entry name" value="ATase"/>
    <property type="match status" value="1"/>
</dbReference>
<evidence type="ECO:0000256" key="6">
    <source>
        <dbReference type="ARBA" id="ARBA00022763"/>
    </source>
</evidence>
<dbReference type="InterPro" id="IPR001497">
    <property type="entry name" value="MethylDNA_cys_MeTrfase_AS"/>
</dbReference>
<feature type="domain" description="Methylguanine DNA methyltransferase ribonuclease-like" evidence="11">
    <location>
        <begin position="12"/>
        <end position="73"/>
    </location>
</feature>
<dbReference type="AlphaFoldDB" id="A0A918TYM5"/>
<dbReference type="FunFam" id="1.10.10.10:FF:000214">
    <property type="entry name" value="Methylated-DNA--protein-cysteine methyltransferase"/>
    <property type="match status" value="1"/>
</dbReference>
<dbReference type="SUPFAM" id="SSF53155">
    <property type="entry name" value="Methylated DNA-protein cysteine methyltransferase domain"/>
    <property type="match status" value="1"/>
</dbReference>
<dbReference type="InterPro" id="IPR023546">
    <property type="entry name" value="MGMT"/>
</dbReference>
<dbReference type="Pfam" id="PF02870">
    <property type="entry name" value="Methyltransf_1N"/>
    <property type="match status" value="1"/>
</dbReference>
<keyword evidence="5 9" id="KW-0808">Transferase</keyword>
<dbReference type="Pfam" id="PF01035">
    <property type="entry name" value="DNA_binding_1"/>
    <property type="match status" value="1"/>
</dbReference>
<dbReference type="EC" id="2.1.1.63" evidence="9"/>
<protein>
    <recommendedName>
        <fullName evidence="9">Methylated-DNA--protein-cysteine methyltransferase</fullName>
        <ecNumber evidence="9">2.1.1.63</ecNumber>
    </recommendedName>
    <alternativeName>
        <fullName evidence="9">6-O-methylguanine-DNA methyltransferase</fullName>
        <shortName evidence="9">MGMT</shortName>
    </alternativeName>
    <alternativeName>
        <fullName evidence="9">O-6-methylguanine-DNA-alkyltransferase</fullName>
    </alternativeName>
</protein>
<dbReference type="PANTHER" id="PTHR10815:SF5">
    <property type="entry name" value="METHYLATED-DNA--PROTEIN-CYSTEINE METHYLTRANSFERASE"/>
    <property type="match status" value="1"/>
</dbReference>
<evidence type="ECO:0000259" key="10">
    <source>
        <dbReference type="Pfam" id="PF01035"/>
    </source>
</evidence>
<dbReference type="RefSeq" id="WP_189572296.1">
    <property type="nucleotide sequence ID" value="NZ_BMXI01000015.1"/>
</dbReference>
<keyword evidence="4 9" id="KW-0489">Methyltransferase</keyword>
<reference evidence="12" key="2">
    <citation type="submission" date="2020-09" db="EMBL/GenBank/DDBJ databases">
        <authorList>
            <person name="Sun Q."/>
            <person name="Kim S."/>
        </authorList>
    </citation>
    <scope>NUCLEOTIDE SEQUENCE</scope>
    <source>
        <strain evidence="12">KCTC 12988</strain>
    </source>
</reference>
<evidence type="ECO:0000256" key="9">
    <source>
        <dbReference type="HAMAP-Rule" id="MF_00772"/>
    </source>
</evidence>
<name>A0A918TYM5_9BACT</name>
<dbReference type="PANTHER" id="PTHR10815">
    <property type="entry name" value="METHYLATED-DNA--PROTEIN-CYSTEINE METHYLTRANSFERASE"/>
    <property type="match status" value="1"/>
</dbReference>
<evidence type="ECO:0000259" key="11">
    <source>
        <dbReference type="Pfam" id="PF02870"/>
    </source>
</evidence>
<dbReference type="GO" id="GO:0005737">
    <property type="term" value="C:cytoplasm"/>
    <property type="evidence" value="ECO:0007669"/>
    <property type="project" value="UniProtKB-SubCell"/>
</dbReference>
<dbReference type="Gene3D" id="1.10.10.10">
    <property type="entry name" value="Winged helix-like DNA-binding domain superfamily/Winged helix DNA-binding domain"/>
    <property type="match status" value="1"/>
</dbReference>
<dbReference type="GO" id="GO:0006307">
    <property type="term" value="P:DNA alkylation repair"/>
    <property type="evidence" value="ECO:0007669"/>
    <property type="project" value="UniProtKB-UniRule"/>
</dbReference>
<dbReference type="PROSITE" id="PS00374">
    <property type="entry name" value="MGMT"/>
    <property type="match status" value="1"/>
</dbReference>
<dbReference type="Gene3D" id="3.30.160.70">
    <property type="entry name" value="Methylated DNA-protein cysteine methyltransferase domain"/>
    <property type="match status" value="1"/>
</dbReference>
<comment type="subcellular location">
    <subcellularLocation>
        <location evidence="9">Cytoplasm</location>
    </subcellularLocation>
</comment>
<evidence type="ECO:0000256" key="1">
    <source>
        <dbReference type="ARBA" id="ARBA00001286"/>
    </source>
</evidence>
<dbReference type="HAMAP" id="MF_00772">
    <property type="entry name" value="OGT"/>
    <property type="match status" value="1"/>
</dbReference>
<feature type="domain" description="Methylated-DNA-[protein]-cysteine S-methyltransferase DNA binding" evidence="10">
    <location>
        <begin position="77"/>
        <end position="156"/>
    </location>
</feature>
<evidence type="ECO:0000313" key="12">
    <source>
        <dbReference type="EMBL" id="GHC62606.1"/>
    </source>
</evidence>
<dbReference type="SUPFAM" id="SSF46767">
    <property type="entry name" value="Methylated DNA-protein cysteine methyltransferase, C-terminal domain"/>
    <property type="match status" value="1"/>
</dbReference>
<keyword evidence="3 9" id="KW-0963">Cytoplasm</keyword>
<comment type="catalytic activity">
    <reaction evidence="8 9">
        <text>a 6-O-methyl-2'-deoxyguanosine in DNA + L-cysteinyl-[protein] = S-methyl-L-cysteinyl-[protein] + a 2'-deoxyguanosine in DNA</text>
        <dbReference type="Rhea" id="RHEA:24000"/>
        <dbReference type="Rhea" id="RHEA-COMP:10131"/>
        <dbReference type="Rhea" id="RHEA-COMP:10132"/>
        <dbReference type="Rhea" id="RHEA-COMP:11367"/>
        <dbReference type="Rhea" id="RHEA-COMP:11368"/>
        <dbReference type="ChEBI" id="CHEBI:29950"/>
        <dbReference type="ChEBI" id="CHEBI:82612"/>
        <dbReference type="ChEBI" id="CHEBI:85445"/>
        <dbReference type="ChEBI" id="CHEBI:85448"/>
        <dbReference type="EC" id="2.1.1.63"/>
    </reaction>
</comment>
<dbReference type="InterPro" id="IPR036631">
    <property type="entry name" value="MGMT_N_sf"/>
</dbReference>
<keyword evidence="13" id="KW-1185">Reference proteome</keyword>
<evidence type="ECO:0000256" key="3">
    <source>
        <dbReference type="ARBA" id="ARBA00022490"/>
    </source>
</evidence>
<feature type="active site" description="Nucleophile; methyl group acceptor" evidence="9">
    <location>
        <position position="128"/>
    </location>
</feature>
<dbReference type="EMBL" id="BMXI01000015">
    <property type="protein sequence ID" value="GHC62606.1"/>
    <property type="molecule type" value="Genomic_DNA"/>
</dbReference>
<dbReference type="InterPro" id="IPR036388">
    <property type="entry name" value="WH-like_DNA-bd_sf"/>
</dbReference>
<keyword evidence="6 9" id="KW-0227">DNA damage</keyword>
<dbReference type="InterPro" id="IPR014048">
    <property type="entry name" value="MethylDNA_cys_MeTrfase_DNA-bd"/>
</dbReference>
<sequence length="161" mass="17477">MKTNTLFLGREMDSPVGSLTLLASPNGLAGVYFEDRYEEEWVAGESTFLDQAEKELREYFAGQREVFEVALDPVGTDFQRAVWKALENIPFGEVVSYLAIAEAIGNPKAVRAVGLANGANPISIIVPCHRVIGANGKLTGYGGGLDRKRHLLVHEKAGVLC</sequence>